<dbReference type="Pfam" id="PF02536">
    <property type="entry name" value="mTERF"/>
    <property type="match status" value="1"/>
</dbReference>
<proteinExistence type="inferred from homology"/>
<gene>
    <name evidence="4" type="ORF">EJB05_45578</name>
</gene>
<keyword evidence="2" id="KW-0805">Transcription regulation</keyword>
<dbReference type="PANTHER" id="PTHR13068:SF83">
    <property type="entry name" value="OS06G0224500 PROTEIN"/>
    <property type="match status" value="1"/>
</dbReference>
<evidence type="ECO:0000313" key="5">
    <source>
        <dbReference type="Proteomes" id="UP000324897"/>
    </source>
</evidence>
<dbReference type="OrthoDB" id="637682at2759"/>
<dbReference type="EMBL" id="RWGY01000039">
    <property type="protein sequence ID" value="TVU11966.1"/>
    <property type="molecule type" value="Genomic_DNA"/>
</dbReference>
<organism evidence="4 5">
    <name type="scientific">Eragrostis curvula</name>
    <name type="common">weeping love grass</name>
    <dbReference type="NCBI Taxonomy" id="38414"/>
    <lineage>
        <taxon>Eukaryota</taxon>
        <taxon>Viridiplantae</taxon>
        <taxon>Streptophyta</taxon>
        <taxon>Embryophyta</taxon>
        <taxon>Tracheophyta</taxon>
        <taxon>Spermatophyta</taxon>
        <taxon>Magnoliopsida</taxon>
        <taxon>Liliopsida</taxon>
        <taxon>Poales</taxon>
        <taxon>Poaceae</taxon>
        <taxon>PACMAD clade</taxon>
        <taxon>Chloridoideae</taxon>
        <taxon>Eragrostideae</taxon>
        <taxon>Eragrostidinae</taxon>
        <taxon>Eragrostis</taxon>
    </lineage>
</organism>
<keyword evidence="2" id="KW-0804">Transcription</keyword>
<keyword evidence="5" id="KW-1185">Reference proteome</keyword>
<evidence type="ECO:0000313" key="4">
    <source>
        <dbReference type="EMBL" id="TVU11966.1"/>
    </source>
</evidence>
<dbReference type="Gramene" id="TVU11966">
    <property type="protein sequence ID" value="TVU11966"/>
    <property type="gene ID" value="EJB05_45578"/>
</dbReference>
<sequence length="257" mass="28131">MALYRFRVRILSLILRSQPSSSASHDPPFVSLNRLLCSAATTASSASSRRSFAVKHYLVSRCGLTPAQANKAAKRISHLRSSSNPDAVLAFLGGTLGVPAPGIAAAVIMNPAILCSNVAKPNLALLQQCGLSASDITALNKYTARLFTVNPKHLQEAFELVEELGVKRETRMFPRTLVSICWKGKEAVTSRMQLLQEFGFSQHDVREIVRKAPPILSLSDQKVQGNVDFLMKDVGLDVPYIARRPVLDLILLLHVFV</sequence>
<dbReference type="Proteomes" id="UP000324897">
    <property type="component" value="Chromosome 3"/>
</dbReference>
<comment type="similarity">
    <text evidence="1">Belongs to the mTERF family.</text>
</comment>
<keyword evidence="2" id="KW-0806">Transcription termination</keyword>
<reference evidence="4 5" key="1">
    <citation type="journal article" date="2019" name="Sci. Rep.">
        <title>A high-quality genome of Eragrostis curvula grass provides insights into Poaceae evolution and supports new strategies to enhance forage quality.</title>
        <authorList>
            <person name="Carballo J."/>
            <person name="Santos B.A.C.M."/>
            <person name="Zappacosta D."/>
            <person name="Garbus I."/>
            <person name="Selva J.P."/>
            <person name="Gallo C.A."/>
            <person name="Diaz A."/>
            <person name="Albertini E."/>
            <person name="Caccamo M."/>
            <person name="Echenique V."/>
        </authorList>
    </citation>
    <scope>NUCLEOTIDE SEQUENCE [LARGE SCALE GENOMIC DNA]</scope>
    <source>
        <strain evidence="5">cv. Victoria</strain>
        <tissue evidence="4">Leaf</tissue>
    </source>
</reference>
<dbReference type="PANTHER" id="PTHR13068">
    <property type="entry name" value="CGI-12 PROTEIN-RELATED"/>
    <property type="match status" value="1"/>
</dbReference>
<dbReference type="GO" id="GO:0006353">
    <property type="term" value="P:DNA-templated transcription termination"/>
    <property type="evidence" value="ECO:0007669"/>
    <property type="project" value="UniProtKB-KW"/>
</dbReference>
<feature type="non-terminal residue" evidence="4">
    <location>
        <position position="1"/>
    </location>
</feature>
<evidence type="ECO:0000256" key="1">
    <source>
        <dbReference type="ARBA" id="ARBA00007692"/>
    </source>
</evidence>
<dbReference type="InterPro" id="IPR038538">
    <property type="entry name" value="MTERF_sf"/>
</dbReference>
<protein>
    <submittedName>
        <fullName evidence="4">Uncharacterized protein</fullName>
    </submittedName>
</protein>
<name>A0A5J9TKK6_9POAL</name>
<dbReference type="GO" id="GO:0003676">
    <property type="term" value="F:nucleic acid binding"/>
    <property type="evidence" value="ECO:0007669"/>
    <property type="project" value="InterPro"/>
</dbReference>
<accession>A0A5J9TKK6</accession>
<evidence type="ECO:0000256" key="2">
    <source>
        <dbReference type="ARBA" id="ARBA00022472"/>
    </source>
</evidence>
<dbReference type="AlphaFoldDB" id="A0A5J9TKK6"/>
<dbReference type="Gene3D" id="1.25.70.10">
    <property type="entry name" value="Transcription termination factor 3, mitochondrial"/>
    <property type="match status" value="1"/>
</dbReference>
<comment type="caution">
    <text evidence="4">The sequence shown here is derived from an EMBL/GenBank/DDBJ whole genome shotgun (WGS) entry which is preliminary data.</text>
</comment>
<evidence type="ECO:0000256" key="3">
    <source>
        <dbReference type="ARBA" id="ARBA00022946"/>
    </source>
</evidence>
<dbReference type="InterPro" id="IPR003690">
    <property type="entry name" value="MTERF"/>
</dbReference>
<keyword evidence="3" id="KW-0809">Transit peptide</keyword>
<dbReference type="SMART" id="SM00733">
    <property type="entry name" value="Mterf"/>
    <property type="match status" value="3"/>
</dbReference>